<dbReference type="PRINTS" id="PR00081">
    <property type="entry name" value="GDHRDH"/>
</dbReference>
<dbReference type="FunFam" id="3.40.50.720:FF:000084">
    <property type="entry name" value="Short-chain dehydrogenase reductase"/>
    <property type="match status" value="1"/>
</dbReference>
<dbReference type="EMBL" id="JACHGW010000002">
    <property type="protein sequence ID" value="MBB6049956.1"/>
    <property type="molecule type" value="Genomic_DNA"/>
</dbReference>
<dbReference type="SUPFAM" id="SSF51735">
    <property type="entry name" value="NAD(P)-binding Rossmann-fold domains"/>
    <property type="match status" value="1"/>
</dbReference>
<dbReference type="PRINTS" id="PR00080">
    <property type="entry name" value="SDRFAMILY"/>
</dbReference>
<dbReference type="EC" id="1.1.1.100" evidence="4"/>
<evidence type="ECO:0000313" key="5">
    <source>
        <dbReference type="Proteomes" id="UP000520814"/>
    </source>
</evidence>
<dbReference type="RefSeq" id="WP_184194005.1">
    <property type="nucleotide sequence ID" value="NZ_JACHGW010000002.1"/>
</dbReference>
<comment type="caution">
    <text evidence="4">The sequence shown here is derived from an EMBL/GenBank/DDBJ whole genome shotgun (WGS) entry which is preliminary data.</text>
</comment>
<feature type="domain" description="Ketoreductase" evidence="3">
    <location>
        <begin position="8"/>
        <end position="187"/>
    </location>
</feature>
<dbReference type="Gene3D" id="3.40.50.720">
    <property type="entry name" value="NAD(P)-binding Rossmann-like Domain"/>
    <property type="match status" value="1"/>
</dbReference>
<evidence type="ECO:0000259" key="3">
    <source>
        <dbReference type="SMART" id="SM00822"/>
    </source>
</evidence>
<keyword evidence="5" id="KW-1185">Reference proteome</keyword>
<dbReference type="InterPro" id="IPR057326">
    <property type="entry name" value="KR_dom"/>
</dbReference>
<dbReference type="PROSITE" id="PS00061">
    <property type="entry name" value="ADH_SHORT"/>
    <property type="match status" value="1"/>
</dbReference>
<dbReference type="InterPro" id="IPR020904">
    <property type="entry name" value="Sc_DH/Rdtase_CS"/>
</dbReference>
<dbReference type="InterPro" id="IPR036291">
    <property type="entry name" value="NAD(P)-bd_dom_sf"/>
</dbReference>
<dbReference type="SMART" id="SM00822">
    <property type="entry name" value="PKS_KR"/>
    <property type="match status" value="1"/>
</dbReference>
<keyword evidence="2 4" id="KW-0560">Oxidoreductase</keyword>
<organism evidence="4 5">
    <name type="scientific">Armatimonas rosea</name>
    <dbReference type="NCBI Taxonomy" id="685828"/>
    <lineage>
        <taxon>Bacteria</taxon>
        <taxon>Bacillati</taxon>
        <taxon>Armatimonadota</taxon>
        <taxon>Armatimonadia</taxon>
        <taxon>Armatimonadales</taxon>
        <taxon>Armatimonadaceae</taxon>
        <taxon>Armatimonas</taxon>
    </lineage>
</organism>
<evidence type="ECO:0000256" key="1">
    <source>
        <dbReference type="ARBA" id="ARBA00006484"/>
    </source>
</evidence>
<name>A0A7W9SNN5_ARMRO</name>
<reference evidence="4 5" key="1">
    <citation type="submission" date="2020-08" db="EMBL/GenBank/DDBJ databases">
        <title>Genomic Encyclopedia of Type Strains, Phase IV (KMG-IV): sequencing the most valuable type-strain genomes for metagenomic binning, comparative biology and taxonomic classification.</title>
        <authorList>
            <person name="Goeker M."/>
        </authorList>
    </citation>
    <scope>NUCLEOTIDE SEQUENCE [LARGE SCALE GENOMIC DNA]</scope>
    <source>
        <strain evidence="4 5">DSM 23562</strain>
    </source>
</reference>
<dbReference type="NCBIfam" id="NF005559">
    <property type="entry name" value="PRK07231.1"/>
    <property type="match status" value="1"/>
</dbReference>
<dbReference type="PANTHER" id="PTHR42760:SF135">
    <property type="entry name" value="BLL7886 PROTEIN"/>
    <property type="match status" value="1"/>
</dbReference>
<dbReference type="Pfam" id="PF13561">
    <property type="entry name" value="adh_short_C2"/>
    <property type="match status" value="1"/>
</dbReference>
<dbReference type="GO" id="GO:0004316">
    <property type="term" value="F:3-oxoacyl-[acyl-carrier-protein] reductase (NADPH) activity"/>
    <property type="evidence" value="ECO:0007669"/>
    <property type="project" value="UniProtKB-EC"/>
</dbReference>
<gene>
    <name evidence="4" type="ORF">HNQ39_001747</name>
</gene>
<proteinExistence type="inferred from homology"/>
<evidence type="ECO:0000313" key="4">
    <source>
        <dbReference type="EMBL" id="MBB6049956.1"/>
    </source>
</evidence>
<dbReference type="GO" id="GO:0030497">
    <property type="term" value="P:fatty acid elongation"/>
    <property type="evidence" value="ECO:0007669"/>
    <property type="project" value="TreeGrafter"/>
</dbReference>
<dbReference type="PANTHER" id="PTHR42760">
    <property type="entry name" value="SHORT-CHAIN DEHYDROGENASES/REDUCTASES FAMILY MEMBER"/>
    <property type="match status" value="1"/>
</dbReference>
<dbReference type="InterPro" id="IPR002347">
    <property type="entry name" value="SDR_fam"/>
</dbReference>
<dbReference type="AlphaFoldDB" id="A0A7W9SNN5"/>
<evidence type="ECO:0000256" key="2">
    <source>
        <dbReference type="ARBA" id="ARBA00023002"/>
    </source>
</evidence>
<dbReference type="Proteomes" id="UP000520814">
    <property type="component" value="Unassembled WGS sequence"/>
</dbReference>
<protein>
    <submittedName>
        <fullName evidence="4">3-oxoacyl-[acyl-carrier protein] reductase</fullName>
        <ecNumber evidence="4">1.1.1.100</ecNumber>
    </submittedName>
</protein>
<dbReference type="NCBIfam" id="NF009466">
    <property type="entry name" value="PRK12826.1-2"/>
    <property type="match status" value="1"/>
</dbReference>
<accession>A0A7W9SNN5</accession>
<comment type="similarity">
    <text evidence="1">Belongs to the short-chain dehydrogenases/reductases (SDR) family.</text>
</comment>
<sequence length="261" mass="27893">MEINLKDKVAIVTGAGRGIGNTIARTLAAEGAIVVVTDIRTDLLDAVKADWEANGWRGAQHIADVRSPEQCKELIAKIVAEFGRVDTLVNNAGVSISGPVETMSESAWDANLDINLKGTFLMCQAVIPVMKAQKSGSILNAASFAAIIPSIGSAPYAASKAGVHYFTRVLAGELGPWDVTVNCYSPGMIPTEINHFTERPEDVQSDLLDTLTLRRWGDPKDVANLICFLASDLARYITGTMVDVSGGKLATQIPKFAYENA</sequence>